<evidence type="ECO:0000259" key="10">
    <source>
        <dbReference type="PROSITE" id="PS50866"/>
    </source>
</evidence>
<dbReference type="InterPro" id="IPR015720">
    <property type="entry name" value="Emp24-like"/>
</dbReference>
<keyword evidence="3 8" id="KW-0812">Transmembrane</keyword>
<evidence type="ECO:0000313" key="12">
    <source>
        <dbReference type="Proteomes" id="UP000315295"/>
    </source>
</evidence>
<dbReference type="InterPro" id="IPR009038">
    <property type="entry name" value="GOLD_dom"/>
</dbReference>
<proteinExistence type="inferred from homology"/>
<evidence type="ECO:0000256" key="4">
    <source>
        <dbReference type="ARBA" id="ARBA00022729"/>
    </source>
</evidence>
<dbReference type="EMBL" id="VIEB01000325">
    <property type="protein sequence ID" value="TQD95127.1"/>
    <property type="molecule type" value="Genomic_DNA"/>
</dbReference>
<protein>
    <recommendedName>
        <fullName evidence="10">GOLD domain-containing protein</fullName>
    </recommendedName>
</protein>
<dbReference type="Proteomes" id="UP000315295">
    <property type="component" value="Unassembled WGS sequence"/>
</dbReference>
<keyword evidence="4" id="KW-0732">Signal</keyword>
<evidence type="ECO:0000256" key="1">
    <source>
        <dbReference type="ARBA" id="ARBA00004479"/>
    </source>
</evidence>
<reference evidence="11 12" key="1">
    <citation type="journal article" date="2019" name="G3 (Bethesda)">
        <title>Sequencing of a Wild Apple (Malus baccata) Genome Unravels the Differences Between Cultivated and Wild Apple Species Regarding Disease Resistance and Cold Tolerance.</title>
        <authorList>
            <person name="Chen X."/>
        </authorList>
    </citation>
    <scope>NUCLEOTIDE SEQUENCE [LARGE SCALE GENOMIC DNA]</scope>
    <source>
        <strain evidence="12">cv. Shandingzi</strain>
        <tissue evidence="11">Leaves</tissue>
    </source>
</reference>
<dbReference type="GO" id="GO:0012505">
    <property type="term" value="C:endomembrane system"/>
    <property type="evidence" value="ECO:0007669"/>
    <property type="project" value="UniProtKB-SubCell"/>
</dbReference>
<evidence type="ECO:0000313" key="11">
    <source>
        <dbReference type="EMBL" id="TQD95127.1"/>
    </source>
</evidence>
<organism evidence="11 12">
    <name type="scientific">Malus baccata</name>
    <name type="common">Siberian crab apple</name>
    <name type="synonym">Pyrus baccata</name>
    <dbReference type="NCBI Taxonomy" id="106549"/>
    <lineage>
        <taxon>Eukaryota</taxon>
        <taxon>Viridiplantae</taxon>
        <taxon>Streptophyta</taxon>
        <taxon>Embryophyta</taxon>
        <taxon>Tracheophyta</taxon>
        <taxon>Spermatophyta</taxon>
        <taxon>Magnoliopsida</taxon>
        <taxon>eudicotyledons</taxon>
        <taxon>Gunneridae</taxon>
        <taxon>Pentapetalae</taxon>
        <taxon>rosids</taxon>
        <taxon>fabids</taxon>
        <taxon>Rosales</taxon>
        <taxon>Rosaceae</taxon>
        <taxon>Amygdaloideae</taxon>
        <taxon>Maleae</taxon>
        <taxon>Malus</taxon>
    </lineage>
</organism>
<evidence type="ECO:0000256" key="9">
    <source>
        <dbReference type="SAM" id="Phobius"/>
    </source>
</evidence>
<dbReference type="STRING" id="106549.A0A540M8P5"/>
<dbReference type="GO" id="GO:0016020">
    <property type="term" value="C:membrane"/>
    <property type="evidence" value="ECO:0007669"/>
    <property type="project" value="UniProtKB-SubCell"/>
</dbReference>
<gene>
    <name evidence="11" type="ORF">C1H46_019283</name>
</gene>
<evidence type="ECO:0000256" key="7">
    <source>
        <dbReference type="ARBA" id="ARBA00037847"/>
    </source>
</evidence>
<comment type="subcellular location">
    <subcellularLocation>
        <location evidence="7">Endomembrane system</location>
        <topology evidence="7">Single-pass membrane protein</topology>
    </subcellularLocation>
    <subcellularLocation>
        <location evidence="1 8">Membrane</location>
        <topology evidence="1 8">Single-pass type I membrane protein</topology>
    </subcellularLocation>
</comment>
<evidence type="ECO:0000256" key="2">
    <source>
        <dbReference type="ARBA" id="ARBA00007104"/>
    </source>
</evidence>
<sequence length="182" mass="20034">MEKRKRFETAKIYVAYGFLLSLVGNGSVATALSITVTEFECLSEQVLHEGDTVSGNFVAIDHDIFWSSDHPGIDFTATAPGGSIVSSLKGTSGDKFKFKAHKSGIYKFCFRNPASTPETVSFYIHVGHIPNEDELAKDANVSTNKRVIYFTLAEYLVFAGASALQVLYIRNLFSKSVAYNRV</sequence>
<dbReference type="SUPFAM" id="SSF101576">
    <property type="entry name" value="Supernatant protein factor (SPF), C-terminal domain"/>
    <property type="match status" value="1"/>
</dbReference>
<keyword evidence="12" id="KW-1185">Reference proteome</keyword>
<feature type="transmembrane region" description="Helical" evidence="9">
    <location>
        <begin position="147"/>
        <end position="169"/>
    </location>
</feature>
<dbReference type="PROSITE" id="PS50866">
    <property type="entry name" value="GOLD"/>
    <property type="match status" value="1"/>
</dbReference>
<dbReference type="AlphaFoldDB" id="A0A540M8P5"/>
<comment type="caution">
    <text evidence="11">The sequence shown here is derived from an EMBL/GenBank/DDBJ whole genome shotgun (WGS) entry which is preliminary data.</text>
</comment>
<keyword evidence="6 9" id="KW-0472">Membrane</keyword>
<evidence type="ECO:0000256" key="5">
    <source>
        <dbReference type="ARBA" id="ARBA00022989"/>
    </source>
</evidence>
<evidence type="ECO:0000256" key="3">
    <source>
        <dbReference type="ARBA" id="ARBA00022692"/>
    </source>
</evidence>
<comment type="similarity">
    <text evidence="2 8">Belongs to the EMP24/GP25L family.</text>
</comment>
<evidence type="ECO:0000256" key="8">
    <source>
        <dbReference type="RuleBase" id="RU003827"/>
    </source>
</evidence>
<feature type="transmembrane region" description="Helical" evidence="9">
    <location>
        <begin position="12"/>
        <end position="34"/>
    </location>
</feature>
<evidence type="ECO:0000256" key="6">
    <source>
        <dbReference type="ARBA" id="ARBA00023136"/>
    </source>
</evidence>
<dbReference type="Pfam" id="PF01105">
    <property type="entry name" value="EMP24_GP25L"/>
    <property type="match status" value="1"/>
</dbReference>
<name>A0A540M8P5_MALBA</name>
<feature type="domain" description="GOLD" evidence="10">
    <location>
        <begin position="39"/>
        <end position="126"/>
    </location>
</feature>
<dbReference type="InterPro" id="IPR036598">
    <property type="entry name" value="GOLD_dom_sf"/>
</dbReference>
<accession>A0A540M8P5</accession>
<dbReference type="SMART" id="SM01190">
    <property type="entry name" value="EMP24_GP25L"/>
    <property type="match status" value="1"/>
</dbReference>
<dbReference type="PANTHER" id="PTHR22811">
    <property type="entry name" value="TRANSMEMBRANE EMP24 DOMAIN-CONTAINING PROTEIN"/>
    <property type="match status" value="1"/>
</dbReference>
<keyword evidence="5 9" id="KW-1133">Transmembrane helix</keyword>